<dbReference type="InterPro" id="IPR009057">
    <property type="entry name" value="Homeodomain-like_sf"/>
</dbReference>
<reference evidence="5 6" key="1">
    <citation type="journal article" date="2025" name="Anaerobe">
        <title>Description of Anaerococcus kampingiae sp. nov., Anaerococcus groningensis sp. nov., Anaerococcus martiniensis sp. nov., and Anaerococcus cruorum sp. nov., isolated from human clinical specimens.</title>
        <authorList>
            <person name="Boiten K.E."/>
            <person name="Meijer J."/>
            <person name="van Wezel E.M."/>
            <person name="Veloo A.C.M."/>
        </authorList>
    </citation>
    <scope>NUCLEOTIDE SEQUENCE [LARGE SCALE GENOMIC DNA]</scope>
    <source>
        <strain evidence="5 6">ENR0874</strain>
    </source>
</reference>
<dbReference type="SUPFAM" id="SSF46689">
    <property type="entry name" value="Homeodomain-like"/>
    <property type="match status" value="2"/>
</dbReference>
<evidence type="ECO:0000259" key="4">
    <source>
        <dbReference type="PROSITE" id="PS01124"/>
    </source>
</evidence>
<keyword evidence="3" id="KW-0804">Transcription</keyword>
<protein>
    <submittedName>
        <fullName evidence="5">Helix-turn-helix domain-containing protein</fullName>
    </submittedName>
</protein>
<dbReference type="Pfam" id="PF12833">
    <property type="entry name" value="HTH_18"/>
    <property type="match status" value="1"/>
</dbReference>
<dbReference type="InterPro" id="IPR018062">
    <property type="entry name" value="HTH_AraC-typ_CS"/>
</dbReference>
<keyword evidence="6" id="KW-1185">Reference proteome</keyword>
<evidence type="ECO:0000313" key="5">
    <source>
        <dbReference type="EMBL" id="MFO3666539.1"/>
    </source>
</evidence>
<dbReference type="EMBL" id="JBGMEF010000011">
    <property type="protein sequence ID" value="MFO3666539.1"/>
    <property type="molecule type" value="Genomic_DNA"/>
</dbReference>
<name>A0ABW9MB82_9FIRM</name>
<dbReference type="SMART" id="SM00342">
    <property type="entry name" value="HTH_ARAC"/>
    <property type="match status" value="1"/>
</dbReference>
<proteinExistence type="predicted"/>
<dbReference type="InterPro" id="IPR020449">
    <property type="entry name" value="Tscrpt_reg_AraC-type_HTH"/>
</dbReference>
<evidence type="ECO:0000256" key="3">
    <source>
        <dbReference type="ARBA" id="ARBA00023163"/>
    </source>
</evidence>
<organism evidence="5 6">
    <name type="scientific">Anaerococcus kampingae</name>
    <dbReference type="NCBI Taxonomy" id="3115614"/>
    <lineage>
        <taxon>Bacteria</taxon>
        <taxon>Bacillati</taxon>
        <taxon>Bacillota</taxon>
        <taxon>Tissierellia</taxon>
        <taxon>Tissierellales</taxon>
        <taxon>Peptoniphilaceae</taxon>
        <taxon>Anaerococcus</taxon>
    </lineage>
</organism>
<dbReference type="PRINTS" id="PR00032">
    <property type="entry name" value="HTHARAC"/>
</dbReference>
<comment type="caution">
    <text evidence="5">The sequence shown here is derived from an EMBL/GenBank/DDBJ whole genome shotgun (WGS) entry which is preliminary data.</text>
</comment>
<gene>
    <name evidence="5" type="ORF">ACCQ42_01980</name>
</gene>
<evidence type="ECO:0000256" key="1">
    <source>
        <dbReference type="ARBA" id="ARBA00023015"/>
    </source>
</evidence>
<dbReference type="RefSeq" id="WP_410035192.1">
    <property type="nucleotide sequence ID" value="NZ_JBGMEF010000011.1"/>
</dbReference>
<feature type="domain" description="HTH araC/xylS-type" evidence="4">
    <location>
        <begin position="208"/>
        <end position="306"/>
    </location>
</feature>
<evidence type="ECO:0000256" key="2">
    <source>
        <dbReference type="ARBA" id="ARBA00023125"/>
    </source>
</evidence>
<evidence type="ECO:0000313" key="6">
    <source>
        <dbReference type="Proteomes" id="UP001637994"/>
    </source>
</evidence>
<dbReference type="Gene3D" id="1.10.10.60">
    <property type="entry name" value="Homeodomain-like"/>
    <property type="match status" value="2"/>
</dbReference>
<dbReference type="PANTHER" id="PTHR43280:SF2">
    <property type="entry name" value="HTH-TYPE TRANSCRIPTIONAL REGULATOR EXSA"/>
    <property type="match status" value="1"/>
</dbReference>
<dbReference type="InterPro" id="IPR018060">
    <property type="entry name" value="HTH_AraC"/>
</dbReference>
<dbReference type="PANTHER" id="PTHR43280">
    <property type="entry name" value="ARAC-FAMILY TRANSCRIPTIONAL REGULATOR"/>
    <property type="match status" value="1"/>
</dbReference>
<dbReference type="PROSITE" id="PS00041">
    <property type="entry name" value="HTH_ARAC_FAMILY_1"/>
    <property type="match status" value="1"/>
</dbReference>
<dbReference type="Proteomes" id="UP001637994">
    <property type="component" value="Unassembled WGS sequence"/>
</dbReference>
<keyword evidence="1" id="KW-0805">Transcription regulation</keyword>
<accession>A0ABW9MB82</accession>
<dbReference type="PROSITE" id="PS01124">
    <property type="entry name" value="HTH_ARAC_FAMILY_2"/>
    <property type="match status" value="1"/>
</dbReference>
<keyword evidence="2" id="KW-0238">DNA-binding</keyword>
<sequence length="308" mass="35965">MKDTRLKSWGFESFPTSDPRIIKYMGIENAENKMTSYELIPGVFVLYISLDKKYEAKNSASKGSLGYRIGYCYEGNYFTYIKDSKVLITTNELFIGRSIPESKFSFTTSHRTRAFNIIILDKVLDKNSKLFPYIGKFLYNFKNIKNMGYVMREKSLINLADNLILALKSEDFLLIKLLTLELIYRIGKIGINPNKMNYFNMNHTELVNEIEIYMRENLDNDISLEEISKKFKISKSSLNDKFSKTFQYTPMKYIQRLRLIKAQELLLKSNLSIIEISNDLNFKNPSNFTRAFKDFTGLSPSSYRKTNQ</sequence>